<dbReference type="AlphaFoldDB" id="A0A0B6AJT4"/>
<evidence type="ECO:0000256" key="1">
    <source>
        <dbReference type="SAM" id="MobiDB-lite"/>
    </source>
</evidence>
<proteinExistence type="predicted"/>
<reference evidence="3 4" key="1">
    <citation type="journal article" date="2015" name="Genome Announc.">
        <title>Complete genome sequences for 35 biothreat assay-relevant bacillus species.</title>
        <authorList>
            <person name="Johnson S.L."/>
            <person name="Daligault H.E."/>
            <person name="Davenport K.W."/>
            <person name="Jaissle J."/>
            <person name="Frey K.G."/>
            <person name="Ladner J.T."/>
            <person name="Broomall S.M."/>
            <person name="Bishop-Lilly K.A."/>
            <person name="Bruce D.C."/>
            <person name="Gibbons H.S."/>
            <person name="Coyne S.R."/>
            <person name="Lo C.C."/>
            <person name="Meincke L."/>
            <person name="Munk A.C."/>
            <person name="Koroleva G.I."/>
            <person name="Rosenzweig C.N."/>
            <person name="Palacios G.F."/>
            <person name="Redden C.L."/>
            <person name="Minogue T.D."/>
            <person name="Chain P.S."/>
        </authorList>
    </citation>
    <scope>NUCLEOTIDE SEQUENCE [LARGE SCALE GENOMIC DNA]</scope>
    <source>
        <strain evidence="4">ATCC 14581 / DSM 32 / JCM 2506 / NBRC 15308 / NCIMB 9376 / NCTC 10342 / NRRL B-14308 / VKM B-512</strain>
    </source>
</reference>
<keyword evidence="2" id="KW-1133">Transmembrane helix</keyword>
<dbReference type="KEGG" id="bmeg:BG04_1381"/>
<name>A0A0B6AJT4_PRIM2</name>
<dbReference type="EMBL" id="CP009920">
    <property type="protein sequence ID" value="AJI20838.1"/>
    <property type="molecule type" value="Genomic_DNA"/>
</dbReference>
<feature type="region of interest" description="Disordered" evidence="1">
    <location>
        <begin position="131"/>
        <end position="155"/>
    </location>
</feature>
<sequence>MSQKPEKGDPSFFQRFFSLKQSSTTKKPSKLMYIGILLAAGVIFMVFSNSLTTSMNSGGLLKSASKETSAPPVSQDVPAFSSKKTTTMTGYEERYEEELKDILDQVRGVSKVKVIVNLDATESKIYEKNSVTKSQTTNETDREGGTRKVEDSSTDEQLVIVRSGEQEKPVVVKTEKPKVRGVLVVAKGADNIEVKKSIIEAVTRALDIPSHRVAVLAKKG</sequence>
<keyword evidence="2" id="KW-0472">Membrane</keyword>
<dbReference type="HOGENOM" id="CLU_071454_2_1_9"/>
<dbReference type="NCBIfam" id="TIGR02830">
    <property type="entry name" value="spore_III_AG"/>
    <property type="match status" value="1"/>
</dbReference>
<keyword evidence="2" id="KW-0812">Transmembrane</keyword>
<evidence type="ECO:0000313" key="3">
    <source>
        <dbReference type="EMBL" id="AJI20838.1"/>
    </source>
</evidence>
<dbReference type="Proteomes" id="UP000031829">
    <property type="component" value="Chromosome"/>
</dbReference>
<protein>
    <submittedName>
        <fullName evidence="3">Stage III sporulation protein AG</fullName>
    </submittedName>
</protein>
<evidence type="ECO:0000256" key="2">
    <source>
        <dbReference type="SAM" id="Phobius"/>
    </source>
</evidence>
<evidence type="ECO:0000313" key="4">
    <source>
        <dbReference type="Proteomes" id="UP000031829"/>
    </source>
</evidence>
<dbReference type="InterPro" id="IPR014195">
    <property type="entry name" value="Spore_III_AG"/>
</dbReference>
<feature type="transmembrane region" description="Helical" evidence="2">
    <location>
        <begin position="31"/>
        <end position="51"/>
    </location>
</feature>
<accession>A0A0B6AJT4</accession>
<gene>
    <name evidence="3" type="primary">spoIIIAG</name>
    <name evidence="3" type="ORF">BG04_1381</name>
</gene>
<organism evidence="3 4">
    <name type="scientific">Priestia megaterium (strain ATCC 14581 / DSM 32 / CCUG 1817 / JCM 2506 / NBRC 15308 / NCIMB 9376 / NCTC 10342 / NRRL B-14308 / VKM B-512 / Ford 19)</name>
    <name type="common">Bacillus megaterium</name>
    <dbReference type="NCBI Taxonomy" id="1348623"/>
    <lineage>
        <taxon>Bacteria</taxon>
        <taxon>Bacillati</taxon>
        <taxon>Bacillota</taxon>
        <taxon>Bacilli</taxon>
        <taxon>Bacillales</taxon>
        <taxon>Bacillaceae</taxon>
        <taxon>Priestia</taxon>
    </lineage>
</organism>
<feature type="compositionally biased region" description="Basic and acidic residues" evidence="1">
    <location>
        <begin position="139"/>
        <end position="151"/>
    </location>
</feature>
<dbReference type="RefSeq" id="WP_013084996.1">
    <property type="nucleotide sequence ID" value="NZ_BCVB01000001.1"/>
</dbReference>
<dbReference type="GeneID" id="93644856"/>